<dbReference type="Proteomes" id="UP000663832">
    <property type="component" value="Unassembled WGS sequence"/>
</dbReference>
<dbReference type="Proteomes" id="UP000663877">
    <property type="component" value="Unassembled WGS sequence"/>
</dbReference>
<dbReference type="EMBL" id="CAJNOI010002756">
    <property type="protein sequence ID" value="CAF1490836.1"/>
    <property type="molecule type" value="Genomic_DNA"/>
</dbReference>
<keyword evidence="5" id="KW-1185">Reference proteome</keyword>
<keyword evidence="2" id="KW-1133">Transmembrane helix</keyword>
<comment type="caution">
    <text evidence="3">The sequence shown here is derived from an EMBL/GenBank/DDBJ whole genome shotgun (WGS) entry which is preliminary data.</text>
</comment>
<keyword evidence="2" id="KW-0812">Transmembrane</keyword>
<evidence type="ECO:0000256" key="1">
    <source>
        <dbReference type="SAM" id="MobiDB-lite"/>
    </source>
</evidence>
<evidence type="ECO:0000313" key="4">
    <source>
        <dbReference type="EMBL" id="CAF1641448.1"/>
    </source>
</evidence>
<evidence type="ECO:0000313" key="6">
    <source>
        <dbReference type="Proteomes" id="UP000663877"/>
    </source>
</evidence>
<organism evidence="3 6">
    <name type="scientific">Adineta steineri</name>
    <dbReference type="NCBI Taxonomy" id="433720"/>
    <lineage>
        <taxon>Eukaryota</taxon>
        <taxon>Metazoa</taxon>
        <taxon>Spiralia</taxon>
        <taxon>Gnathifera</taxon>
        <taxon>Rotifera</taxon>
        <taxon>Eurotatoria</taxon>
        <taxon>Bdelloidea</taxon>
        <taxon>Adinetida</taxon>
        <taxon>Adinetidae</taxon>
        <taxon>Adineta</taxon>
    </lineage>
</organism>
<dbReference type="AlphaFoldDB" id="A0A815SK35"/>
<feature type="region of interest" description="Disordered" evidence="1">
    <location>
        <begin position="59"/>
        <end position="79"/>
    </location>
</feature>
<proteinExistence type="predicted"/>
<gene>
    <name evidence="3" type="ORF">BJG266_LOCUS42600</name>
    <name evidence="4" type="ORF">QVE165_LOCUS59486</name>
</gene>
<reference evidence="3" key="1">
    <citation type="submission" date="2021-02" db="EMBL/GenBank/DDBJ databases">
        <authorList>
            <person name="Nowell W R."/>
        </authorList>
    </citation>
    <scope>NUCLEOTIDE SEQUENCE</scope>
</reference>
<name>A0A815SK35_9BILA</name>
<feature type="non-terminal residue" evidence="3">
    <location>
        <position position="1"/>
    </location>
</feature>
<protein>
    <submittedName>
        <fullName evidence="3">Uncharacterized protein</fullName>
    </submittedName>
</protein>
<evidence type="ECO:0000256" key="2">
    <source>
        <dbReference type="SAM" id="Phobius"/>
    </source>
</evidence>
<dbReference type="OrthoDB" id="284854at2759"/>
<dbReference type="EMBL" id="CAJNOM010003083">
    <property type="protein sequence ID" value="CAF1641448.1"/>
    <property type="molecule type" value="Genomic_DNA"/>
</dbReference>
<keyword evidence="2" id="KW-0472">Membrane</keyword>
<accession>A0A815SK35</accession>
<evidence type="ECO:0000313" key="3">
    <source>
        <dbReference type="EMBL" id="CAF1490836.1"/>
    </source>
</evidence>
<feature type="transmembrane region" description="Helical" evidence="2">
    <location>
        <begin position="216"/>
        <end position="235"/>
    </location>
</feature>
<evidence type="ECO:0000313" key="5">
    <source>
        <dbReference type="Proteomes" id="UP000663832"/>
    </source>
</evidence>
<sequence length="236" mass="26442">YDVPQPIPIPRRKSLPSIVKTKPGDYKIDETARSSDNLQKETFIIENGIRKRVTEQTTTYTESGSPIPQPTVMTSSSGSPTLARRIILESVQRVDAPTSTTSGTGGNKRGSMPTLVNVARKRQAAPSISREEATILGSQRREELRRQRDRDSTTIGRLKTLLQRLRPDLHVHVFQSNTPTTGSAITTNMHVSTQETSIQTDDRDGGIQNVIYRNRVFIAIFFLNLSLALWFIQLLR</sequence>